<evidence type="ECO:0000313" key="2">
    <source>
        <dbReference type="EMBL" id="CAD8419707.1"/>
    </source>
</evidence>
<protein>
    <submittedName>
        <fullName evidence="2">Uncharacterized protein</fullName>
    </submittedName>
</protein>
<reference evidence="2" key="1">
    <citation type="submission" date="2021-01" db="EMBL/GenBank/DDBJ databases">
        <authorList>
            <person name="Corre E."/>
            <person name="Pelletier E."/>
            <person name="Niang G."/>
            <person name="Scheremetjew M."/>
            <person name="Finn R."/>
            <person name="Kale V."/>
            <person name="Holt S."/>
            <person name="Cochrane G."/>
            <person name="Meng A."/>
            <person name="Brown T."/>
            <person name="Cohen L."/>
        </authorList>
    </citation>
    <scope>NUCLEOTIDE SEQUENCE</scope>
    <source>
        <strain evidence="2">CCAP1064/1</strain>
    </source>
</reference>
<organism evidence="2">
    <name type="scientific">Proboscia inermis</name>
    <dbReference type="NCBI Taxonomy" id="420281"/>
    <lineage>
        <taxon>Eukaryota</taxon>
        <taxon>Sar</taxon>
        <taxon>Stramenopiles</taxon>
        <taxon>Ochrophyta</taxon>
        <taxon>Bacillariophyta</taxon>
        <taxon>Coscinodiscophyceae</taxon>
        <taxon>Rhizosoleniophycidae</taxon>
        <taxon>Rhizosoleniales</taxon>
        <taxon>Rhizosoleniaceae</taxon>
        <taxon>Proboscia</taxon>
    </lineage>
</organism>
<proteinExistence type="predicted"/>
<dbReference type="AlphaFoldDB" id="A0A7S0CED9"/>
<gene>
    <name evidence="2" type="ORF">PINE0816_LOCUS15842</name>
</gene>
<feature type="compositionally biased region" description="Acidic residues" evidence="1">
    <location>
        <begin position="499"/>
        <end position="518"/>
    </location>
</feature>
<sequence length="518" mass="57171">MKISSPLCVTAFVGTSAAFTFSSVSTRKFGINERTHIAASQSSLGMALTGFLEPDTRDWMYDTKRDDRGSGTIREMERANVFNPEDDLERYIDTPESVAARHNIDGTVLVSGWVNSKERSDQTVFDMLNDEESPFKFSKIIAFVDDEKFAKKRLLSRSARYSGLLDKLDVQGAATPGSLPTAKALEGVTSWVANIEVDSENPGAALQTLKDIAAVATEATCVENVSVLISGASAINDLTAAVDAIKSLDAVQDMAFTVVAVGDIDEKDEGSRPYCVEDFGTAEGVIAVGATFSRAESLRVVTECLALESGIDKALTFKEMTGEEISNSTSSTLIKGLRQAGYTRPQEINHMLVAGVKNFTKTVDAYNKMLNDIENPSEEKVAAAKEAAEAEAKREHIELTARKLKEREDETKEMAMEWAQREYFKNCMSGDVVGTEEQFREIVWDQAMEEADKKFRIMNRIEVEVVELTESEKRTKKIEEASALRARKNLSSNLKVFMDDDDDDGDDDDDLDDDDDDE</sequence>
<feature type="region of interest" description="Disordered" evidence="1">
    <location>
        <begin position="495"/>
        <end position="518"/>
    </location>
</feature>
<dbReference type="EMBL" id="HBEL01033679">
    <property type="protein sequence ID" value="CAD8419707.1"/>
    <property type="molecule type" value="Transcribed_RNA"/>
</dbReference>
<name>A0A7S0CED9_9STRA</name>
<evidence type="ECO:0000256" key="1">
    <source>
        <dbReference type="SAM" id="MobiDB-lite"/>
    </source>
</evidence>
<accession>A0A7S0CED9</accession>